<dbReference type="PROSITE" id="PS52015">
    <property type="entry name" value="TONB_CTD"/>
    <property type="match status" value="1"/>
</dbReference>
<accession>A0A1Y0EKF5</accession>
<dbReference type="Proteomes" id="UP000196138">
    <property type="component" value="Chromosome"/>
</dbReference>
<comment type="similarity">
    <text evidence="2">Belongs to the TonB family.</text>
</comment>
<evidence type="ECO:0000256" key="6">
    <source>
        <dbReference type="ARBA" id="ARBA00022692"/>
    </source>
</evidence>
<comment type="subcellular location">
    <subcellularLocation>
        <location evidence="1">Cell inner membrane</location>
        <topology evidence="1">Single-pass membrane protein</topology>
        <orientation evidence="1">Periplasmic side</orientation>
    </subcellularLocation>
</comment>
<keyword evidence="5" id="KW-0997">Cell inner membrane</keyword>
<dbReference type="AlphaFoldDB" id="A0A1Y0EKF5"/>
<evidence type="ECO:0000259" key="11">
    <source>
        <dbReference type="PROSITE" id="PS52015"/>
    </source>
</evidence>
<protein>
    <recommendedName>
        <fullName evidence="11">TonB C-terminal domain-containing protein</fullName>
    </recommendedName>
</protein>
<dbReference type="InterPro" id="IPR051045">
    <property type="entry name" value="TonB-dependent_transducer"/>
</dbReference>
<organism evidence="12 13">
    <name type="scientific">Comamonas serinivorans</name>
    <dbReference type="NCBI Taxonomy" id="1082851"/>
    <lineage>
        <taxon>Bacteria</taxon>
        <taxon>Pseudomonadati</taxon>
        <taxon>Pseudomonadota</taxon>
        <taxon>Betaproteobacteria</taxon>
        <taxon>Burkholderiales</taxon>
        <taxon>Comamonadaceae</taxon>
        <taxon>Comamonas</taxon>
    </lineage>
</organism>
<dbReference type="GO" id="GO:0055085">
    <property type="term" value="P:transmembrane transport"/>
    <property type="evidence" value="ECO:0007669"/>
    <property type="project" value="InterPro"/>
</dbReference>
<evidence type="ECO:0000256" key="4">
    <source>
        <dbReference type="ARBA" id="ARBA00022475"/>
    </source>
</evidence>
<evidence type="ECO:0000256" key="9">
    <source>
        <dbReference type="ARBA" id="ARBA00023136"/>
    </source>
</evidence>
<dbReference type="KEGG" id="cser:CCO03_03800"/>
<dbReference type="GO" id="GO:0015031">
    <property type="term" value="P:protein transport"/>
    <property type="evidence" value="ECO:0007669"/>
    <property type="project" value="UniProtKB-KW"/>
</dbReference>
<evidence type="ECO:0000256" key="2">
    <source>
        <dbReference type="ARBA" id="ARBA00006555"/>
    </source>
</evidence>
<keyword evidence="4" id="KW-1003">Cell membrane</keyword>
<evidence type="ECO:0000256" key="1">
    <source>
        <dbReference type="ARBA" id="ARBA00004383"/>
    </source>
</evidence>
<keyword evidence="3" id="KW-0813">Transport</keyword>
<dbReference type="InterPro" id="IPR006260">
    <property type="entry name" value="TonB/TolA_C"/>
</dbReference>
<keyword evidence="9 10" id="KW-0472">Membrane</keyword>
<dbReference type="Gene3D" id="3.30.1150.10">
    <property type="match status" value="1"/>
</dbReference>
<evidence type="ECO:0000256" key="5">
    <source>
        <dbReference type="ARBA" id="ARBA00022519"/>
    </source>
</evidence>
<sequence>MLTTCSGTFEPDVAHQSYLTAQGACMRRLKVLAVQQLLEGFPLWRLKALVVLLVVTAHLLLILYVDKLARPPAFRSIERPPMVVTFVSFQASGNQANAPVVQAHQQPNPTTAASSIKPWRSLATADAALTATAPAVETTSTPPKMRKALVQERPAAPSESLASNNTDSQLAEVTVTPTGGAGYLGNPAPVYPSDSVSLGEVGRVVARVLTREDGSVEAIVLQRSSGFTRLDEAALQSVRTWRFEPGPRWVLIPIRFSLG</sequence>
<dbReference type="EMBL" id="CP021455">
    <property type="protein sequence ID" value="ARU03918.1"/>
    <property type="molecule type" value="Genomic_DNA"/>
</dbReference>
<feature type="domain" description="TonB C-terminal" evidence="11">
    <location>
        <begin position="176"/>
        <end position="259"/>
    </location>
</feature>
<dbReference type="GO" id="GO:0031992">
    <property type="term" value="F:energy transducer activity"/>
    <property type="evidence" value="ECO:0007669"/>
    <property type="project" value="TreeGrafter"/>
</dbReference>
<dbReference type="PANTHER" id="PTHR33446:SF2">
    <property type="entry name" value="PROTEIN TONB"/>
    <property type="match status" value="1"/>
</dbReference>
<keyword evidence="13" id="KW-1185">Reference proteome</keyword>
<dbReference type="SUPFAM" id="SSF74653">
    <property type="entry name" value="TolA/TonB C-terminal domain"/>
    <property type="match status" value="1"/>
</dbReference>
<feature type="transmembrane region" description="Helical" evidence="10">
    <location>
        <begin position="46"/>
        <end position="65"/>
    </location>
</feature>
<keyword evidence="7" id="KW-0653">Protein transport</keyword>
<keyword evidence="6 10" id="KW-0812">Transmembrane</keyword>
<dbReference type="Pfam" id="PF03544">
    <property type="entry name" value="TonB_C"/>
    <property type="match status" value="1"/>
</dbReference>
<dbReference type="PANTHER" id="PTHR33446">
    <property type="entry name" value="PROTEIN TONB-RELATED"/>
    <property type="match status" value="1"/>
</dbReference>
<evidence type="ECO:0000313" key="13">
    <source>
        <dbReference type="Proteomes" id="UP000196138"/>
    </source>
</evidence>
<proteinExistence type="inferred from homology"/>
<dbReference type="GO" id="GO:0098797">
    <property type="term" value="C:plasma membrane protein complex"/>
    <property type="evidence" value="ECO:0007669"/>
    <property type="project" value="TreeGrafter"/>
</dbReference>
<keyword evidence="8 10" id="KW-1133">Transmembrane helix</keyword>
<dbReference type="NCBIfam" id="TIGR01352">
    <property type="entry name" value="tonB_Cterm"/>
    <property type="match status" value="1"/>
</dbReference>
<dbReference type="InterPro" id="IPR037682">
    <property type="entry name" value="TonB_C"/>
</dbReference>
<reference evidence="12 13" key="1">
    <citation type="submission" date="2017-05" db="EMBL/GenBank/DDBJ databases">
        <authorList>
            <person name="Song R."/>
            <person name="Chenine A.L."/>
            <person name="Ruprecht R.M."/>
        </authorList>
    </citation>
    <scope>NUCLEOTIDE SEQUENCE [LARGE SCALE GENOMIC DNA]</scope>
    <source>
        <strain evidence="12 13">DSM 26136</strain>
    </source>
</reference>
<evidence type="ECO:0000256" key="7">
    <source>
        <dbReference type="ARBA" id="ARBA00022927"/>
    </source>
</evidence>
<evidence type="ECO:0000256" key="8">
    <source>
        <dbReference type="ARBA" id="ARBA00022989"/>
    </source>
</evidence>
<evidence type="ECO:0000256" key="10">
    <source>
        <dbReference type="SAM" id="Phobius"/>
    </source>
</evidence>
<gene>
    <name evidence="12" type="ORF">CCO03_03800</name>
</gene>
<evidence type="ECO:0000256" key="3">
    <source>
        <dbReference type="ARBA" id="ARBA00022448"/>
    </source>
</evidence>
<name>A0A1Y0EKF5_9BURK</name>
<evidence type="ECO:0000313" key="12">
    <source>
        <dbReference type="EMBL" id="ARU03918.1"/>
    </source>
</evidence>